<proteinExistence type="predicted"/>
<reference evidence="1 2" key="1">
    <citation type="submission" date="2019-08" db="EMBL/GenBank/DDBJ databases">
        <title>Deep-cultivation of Planctomycetes and their phenomic and genomic characterization uncovers novel biology.</title>
        <authorList>
            <person name="Wiegand S."/>
            <person name="Jogler M."/>
            <person name="Boedeker C."/>
            <person name="Pinto D."/>
            <person name="Vollmers J."/>
            <person name="Rivas-Marin E."/>
            <person name="Kohn T."/>
            <person name="Peeters S.H."/>
            <person name="Heuer A."/>
            <person name="Rast P."/>
            <person name="Oberbeckmann S."/>
            <person name="Bunk B."/>
            <person name="Jeske O."/>
            <person name="Meyerdierks A."/>
            <person name="Storesund J.E."/>
            <person name="Kallscheuer N."/>
            <person name="Luecker S."/>
            <person name="Lage O.M."/>
            <person name="Pohl T."/>
            <person name="Merkel B.J."/>
            <person name="Hornburger P."/>
            <person name="Mueller R.-W."/>
            <person name="Bruemmer F."/>
            <person name="Labrenz M."/>
            <person name="Spormann A.M."/>
            <person name="Op den Camp H."/>
            <person name="Overmann J."/>
            <person name="Amann R."/>
            <person name="Jetten M.S.M."/>
            <person name="Mascher T."/>
            <person name="Medema M.H."/>
            <person name="Devos D.P."/>
            <person name="Kaster A.-K."/>
            <person name="Ovreas L."/>
            <person name="Rohde M."/>
            <person name="Galperin M.Y."/>
            <person name="Jogler C."/>
        </authorList>
    </citation>
    <scope>NUCLEOTIDE SEQUENCE [LARGE SCALE GENOMIC DNA]</scope>
    <source>
        <strain evidence="1 2">Pr1d</strain>
    </source>
</reference>
<organism evidence="1 2">
    <name type="scientific">Bythopirellula goksoeyrii</name>
    <dbReference type="NCBI Taxonomy" id="1400387"/>
    <lineage>
        <taxon>Bacteria</taxon>
        <taxon>Pseudomonadati</taxon>
        <taxon>Planctomycetota</taxon>
        <taxon>Planctomycetia</taxon>
        <taxon>Pirellulales</taxon>
        <taxon>Lacipirellulaceae</taxon>
        <taxon>Bythopirellula</taxon>
    </lineage>
</organism>
<dbReference type="EMBL" id="CP042913">
    <property type="protein sequence ID" value="QEG36374.1"/>
    <property type="molecule type" value="Genomic_DNA"/>
</dbReference>
<protein>
    <submittedName>
        <fullName evidence="1">Uncharacterized protein</fullName>
    </submittedName>
</protein>
<dbReference type="Proteomes" id="UP000323917">
    <property type="component" value="Chromosome"/>
</dbReference>
<keyword evidence="2" id="KW-1185">Reference proteome</keyword>
<name>A0A5B9QBJ4_9BACT</name>
<evidence type="ECO:0000313" key="1">
    <source>
        <dbReference type="EMBL" id="QEG36374.1"/>
    </source>
</evidence>
<sequence length="31" mass="3427">MQTVNLSQSLFHHSTVGVGKEYLDGFSCDLI</sequence>
<accession>A0A5B9QBJ4</accession>
<dbReference type="KEGG" id="bgok:Pr1d_36880"/>
<dbReference type="AlphaFoldDB" id="A0A5B9QBJ4"/>
<evidence type="ECO:0000313" key="2">
    <source>
        <dbReference type="Proteomes" id="UP000323917"/>
    </source>
</evidence>
<gene>
    <name evidence="1" type="ORF">Pr1d_36880</name>
</gene>